<evidence type="ECO:0008006" key="3">
    <source>
        <dbReference type="Google" id="ProtNLM"/>
    </source>
</evidence>
<dbReference type="Pfam" id="PF05935">
    <property type="entry name" value="Arylsulfotrans"/>
    <property type="match status" value="1"/>
</dbReference>
<dbReference type="InterPro" id="IPR053143">
    <property type="entry name" value="Arylsulfate_ST"/>
</dbReference>
<dbReference type="GO" id="GO:0004062">
    <property type="term" value="F:aryl sulfotransferase activity"/>
    <property type="evidence" value="ECO:0007669"/>
    <property type="project" value="InterPro"/>
</dbReference>
<name>E7C6X6_9BACT</name>
<feature type="chain" id="PRO_5003217808" description="Thioredoxin" evidence="1">
    <location>
        <begin position="24"/>
        <end position="461"/>
    </location>
</feature>
<organism evidence="2">
    <name type="scientific">uncultured Gemmatimonadales bacterium HF0770_11C06</name>
    <dbReference type="NCBI Taxonomy" id="723616"/>
    <lineage>
        <taxon>Bacteria</taxon>
        <taxon>Pseudomonadati</taxon>
        <taxon>Gemmatimonadota</taxon>
        <taxon>Gemmatimonadia</taxon>
        <taxon>Gemmatimonadales</taxon>
        <taxon>environmental samples</taxon>
    </lineage>
</organism>
<sequence>MRPQFRRIAVIAAFALVPVLFVAAPSVYPTGTTIYNPEKAWNGYTLHDTPDEQGAVLVDMNGAVVKHWTSIDAVPSPFRLLPGGYVMGGKTPRRPHQEATSLVQVDWNDSVVWEYNRLEQVDTENGDTVWAARLHHDWQREGSPVGYYAPGALPRVDSGRTLILAHKNVFKPEITDKRLEDDYIIEVAWDGTVEWEWLASDHINEFGFSDAARNALHRSVPWNENRESADWLHINSAAYLGPNRWYDEGDQRFHPDNIIWSSRQANIIAIIDRTGTIVWRMGPDYRANPRLAELGQIVGQHHPHLIPEGLPGAGNLLVFDNGGEAGYGIPNPSAPTGSNTVRRISSRVLEINPVTFEKIWEYMLSGTERHRFFSHYVSNTQRLPNGNTLINEGADGRIFEVTSDKEIVWEYVNPFFGNDPETHRIYRAYRVPYEWVPQLTRPIERPVVPPDLSHFRVPPQR</sequence>
<evidence type="ECO:0000256" key="1">
    <source>
        <dbReference type="SAM" id="SignalP"/>
    </source>
</evidence>
<dbReference type="AlphaFoldDB" id="E7C6X6"/>
<dbReference type="EMBL" id="GU568008">
    <property type="protein sequence ID" value="ADI23200.1"/>
    <property type="molecule type" value="Genomic_DNA"/>
</dbReference>
<reference evidence="2" key="1">
    <citation type="submission" date="2010-01" db="EMBL/GenBank/DDBJ databases">
        <title>Genome fragments of uncultured bacteria from the North Pacific subtropical Gyre.</title>
        <authorList>
            <person name="Pham V.D."/>
            <person name="Delong E.F."/>
        </authorList>
    </citation>
    <scope>NUCLEOTIDE SEQUENCE</scope>
</reference>
<keyword evidence="1" id="KW-0732">Signal</keyword>
<accession>E7C6X6</accession>
<protein>
    <recommendedName>
        <fullName evidence="3">Thioredoxin</fullName>
    </recommendedName>
</protein>
<dbReference type="InterPro" id="IPR010262">
    <property type="entry name" value="Arylsulfotransferase_bact"/>
</dbReference>
<evidence type="ECO:0000313" key="2">
    <source>
        <dbReference type="EMBL" id="ADI23200.1"/>
    </source>
</evidence>
<dbReference type="PANTHER" id="PTHR35340">
    <property type="entry name" value="PQQ ENZYME REPEAT PROTEIN-RELATED"/>
    <property type="match status" value="1"/>
</dbReference>
<dbReference type="PANTHER" id="PTHR35340:SF5">
    <property type="entry name" value="ASST-DOMAIN-CONTAINING PROTEIN"/>
    <property type="match status" value="1"/>
</dbReference>
<feature type="signal peptide" evidence="1">
    <location>
        <begin position="1"/>
        <end position="23"/>
    </location>
</feature>
<proteinExistence type="predicted"/>